<dbReference type="EMBL" id="CADCTB010000116">
    <property type="protein sequence ID" value="CAA9244492.1"/>
    <property type="molecule type" value="Genomic_DNA"/>
</dbReference>
<evidence type="ECO:0000256" key="1">
    <source>
        <dbReference type="SAM" id="MobiDB-lite"/>
    </source>
</evidence>
<feature type="compositionally biased region" description="Pro residues" evidence="1">
    <location>
        <begin position="102"/>
        <end position="113"/>
    </location>
</feature>
<feature type="compositionally biased region" description="Basic residues" evidence="1">
    <location>
        <begin position="32"/>
        <end position="65"/>
    </location>
</feature>
<name>A0A6J4IA46_9ACTN</name>
<feature type="non-terminal residue" evidence="2">
    <location>
        <position position="223"/>
    </location>
</feature>
<accession>A0A6J4IA46</accession>
<gene>
    <name evidence="2" type="ORF">AVDCRST_MAG10-1862</name>
</gene>
<feature type="region of interest" description="Disordered" evidence="1">
    <location>
        <begin position="1"/>
        <end position="223"/>
    </location>
</feature>
<dbReference type="AlphaFoldDB" id="A0A6J4IA46"/>
<sequence>ADGGSVPGHCAVSSRRRRRRVGDAGPGGAAGRMRRHRPRFGRLRAGHLSHRQWRTARGVRHHHRADRAAVGSARHRPPGSGASRRRPRAGGQPQPQEGRALPPGPAPSGPRAPPRVCGGQRPVLDVRGRPALAGPPGPLRGAAGAGHPHRLRVPIRVAGHGPPVPLGGPPARRRAGGASPPPLLAAGADPHPGLPTGAPAHRGGRAGRRNVHQAGRCPPPGAV</sequence>
<feature type="compositionally biased region" description="Low complexity" evidence="1">
    <location>
        <begin position="89"/>
        <end position="101"/>
    </location>
</feature>
<proteinExistence type="predicted"/>
<feature type="non-terminal residue" evidence="2">
    <location>
        <position position="1"/>
    </location>
</feature>
<protein>
    <submittedName>
        <fullName evidence="2">Uncharacterized protein</fullName>
    </submittedName>
</protein>
<feature type="compositionally biased region" description="Basic residues" evidence="1">
    <location>
        <begin position="73"/>
        <end position="88"/>
    </location>
</feature>
<organism evidence="2">
    <name type="scientific">uncultured Acidimicrobiales bacterium</name>
    <dbReference type="NCBI Taxonomy" id="310071"/>
    <lineage>
        <taxon>Bacteria</taxon>
        <taxon>Bacillati</taxon>
        <taxon>Actinomycetota</taxon>
        <taxon>Acidimicrobiia</taxon>
        <taxon>Acidimicrobiales</taxon>
        <taxon>environmental samples</taxon>
    </lineage>
</organism>
<reference evidence="2" key="1">
    <citation type="submission" date="2020-02" db="EMBL/GenBank/DDBJ databases">
        <authorList>
            <person name="Meier V. D."/>
        </authorList>
    </citation>
    <scope>NUCLEOTIDE SEQUENCE</scope>
    <source>
        <strain evidence="2">AVDCRST_MAG10</strain>
    </source>
</reference>
<evidence type="ECO:0000313" key="2">
    <source>
        <dbReference type="EMBL" id="CAA9244492.1"/>
    </source>
</evidence>
<feature type="compositionally biased region" description="Basic residues" evidence="1">
    <location>
        <begin position="202"/>
        <end position="211"/>
    </location>
</feature>
<feature type="compositionally biased region" description="Low complexity" evidence="1">
    <location>
        <begin position="184"/>
        <end position="201"/>
    </location>
</feature>